<feature type="compositionally biased region" description="Basic residues" evidence="1">
    <location>
        <begin position="12"/>
        <end position="26"/>
    </location>
</feature>
<dbReference type="InterPro" id="IPR051849">
    <property type="entry name" value="GAG-degrading_sulfatase"/>
</dbReference>
<protein>
    <submittedName>
        <fullName evidence="3">Choline-sulfatase</fullName>
        <ecNumber evidence="3">3.1.6.6</ecNumber>
    </submittedName>
</protein>
<name>A0A165W9V5_9HYPH</name>
<dbReference type="GO" id="GO:0047753">
    <property type="term" value="F:choline-sulfatase activity"/>
    <property type="evidence" value="ECO:0007669"/>
    <property type="project" value="UniProtKB-EC"/>
</dbReference>
<evidence type="ECO:0000313" key="4">
    <source>
        <dbReference type="Proteomes" id="UP000076577"/>
    </source>
</evidence>
<organism evidence="3 4">
    <name type="scientific">Pseudovibrio axinellae</name>
    <dbReference type="NCBI Taxonomy" id="989403"/>
    <lineage>
        <taxon>Bacteria</taxon>
        <taxon>Pseudomonadati</taxon>
        <taxon>Pseudomonadota</taxon>
        <taxon>Alphaproteobacteria</taxon>
        <taxon>Hyphomicrobiales</taxon>
        <taxon>Stappiaceae</taxon>
        <taxon>Pseudovibrio</taxon>
    </lineage>
</organism>
<keyword evidence="4" id="KW-1185">Reference proteome</keyword>
<dbReference type="Proteomes" id="UP000076577">
    <property type="component" value="Unassembled WGS sequence"/>
</dbReference>
<reference evidence="3 4" key="1">
    <citation type="journal article" date="2016" name="Front. Microbiol.">
        <title>Comparative Genomic Analysis Reveals a Diverse Repertoire of Genes Involved in Prokaryote-Eukaryote Interactions within the Pseudovibrio Genus.</title>
        <authorList>
            <person name="Romano S."/>
            <person name="Fernandez-Guerra A."/>
            <person name="Reen F.J."/>
            <person name="Glockner F.O."/>
            <person name="Crowley S.P."/>
            <person name="O'Sullivan O."/>
            <person name="Cotter P.D."/>
            <person name="Adams C."/>
            <person name="Dobson A.D."/>
            <person name="O'Gara F."/>
        </authorList>
    </citation>
    <scope>NUCLEOTIDE SEQUENCE [LARGE SCALE GENOMIC DNA]</scope>
    <source>
        <strain evidence="3 4">Ad2</strain>
    </source>
</reference>
<feature type="region of interest" description="Disordered" evidence="1">
    <location>
        <begin position="1"/>
        <end position="28"/>
    </location>
</feature>
<feature type="compositionally biased region" description="Polar residues" evidence="1">
    <location>
        <begin position="50"/>
        <end position="64"/>
    </location>
</feature>
<accession>A0A165W9V5</accession>
<dbReference type="InterPro" id="IPR006311">
    <property type="entry name" value="TAT_signal"/>
</dbReference>
<dbReference type="GO" id="GO:0015024">
    <property type="term" value="F:glucuronate-2-sulfatase activity"/>
    <property type="evidence" value="ECO:0007669"/>
    <property type="project" value="TreeGrafter"/>
</dbReference>
<dbReference type="AlphaFoldDB" id="A0A165W9V5"/>
<dbReference type="GO" id="GO:0004065">
    <property type="term" value="F:arylsulfatase activity"/>
    <property type="evidence" value="ECO:0007669"/>
    <property type="project" value="TreeGrafter"/>
</dbReference>
<dbReference type="RefSeq" id="WP_068008637.1">
    <property type="nucleotide sequence ID" value="NZ_FOFM01000023.1"/>
</dbReference>
<dbReference type="Gene3D" id="3.40.720.10">
    <property type="entry name" value="Alkaline Phosphatase, subunit A"/>
    <property type="match status" value="1"/>
</dbReference>
<comment type="caution">
    <text evidence="3">The sequence shown here is derived from an EMBL/GenBank/DDBJ whole genome shotgun (WGS) entry which is preliminary data.</text>
</comment>
<dbReference type="PANTHER" id="PTHR46615:SF1">
    <property type="entry name" value="ARYLSULFATASE K"/>
    <property type="match status" value="1"/>
</dbReference>
<dbReference type="InterPro" id="IPR000917">
    <property type="entry name" value="Sulfatase_N"/>
</dbReference>
<feature type="compositionally biased region" description="Basic and acidic residues" evidence="1">
    <location>
        <begin position="1"/>
        <end position="11"/>
    </location>
</feature>
<dbReference type="PANTHER" id="PTHR46615">
    <property type="entry name" value="ARYLSULFATASE K"/>
    <property type="match status" value="1"/>
</dbReference>
<dbReference type="SUPFAM" id="SSF53649">
    <property type="entry name" value="Alkaline phosphatase-like"/>
    <property type="match status" value="1"/>
</dbReference>
<gene>
    <name evidence="3" type="primary">betC_1</name>
    <name evidence="3" type="ORF">PsAD2_03446</name>
</gene>
<sequence>MKKDDPSSEKRPKQRAQRKGVSRRNLLKAGTGAAALGSLAGLSSADAQAVSSPIKEQSTPQPASRETPADHPYNVILFISDEEAYHLRDAEDYSTPAREELQRRGTTFHNHYIGSAMCTPSRGVMFSGQPPQVNGVFDQMELGYVPSLRTDKPSLGTIFKDLGYETAYFGKFELRKDIIAPKSTVNYTDTLREYGFDTFAPDGDKVGTPDQAYNTDTYTTGAAIRWLRTNAQEINRQGKPWCLIVSFVSPHDIMYAEVNQPGEKVQVSQVGMTILPSPENEHFAKQWKFSPSPSALEPMNSPGRPRAHLSYMIGWSAFVGEIPSHATQMWNTYYNFYLNLVRDNDRNLQSVLDAISALSLWETTVVMRTADHGELGGSHGGLRGKGPLPYEQEVHVPAVVVHPEHPGGGNCHALTSHVDLIPTLVGMTNTDQTKRSAAISDLPGHDFSSLLSSPGTAAVDAVREAALFNYVGLQTVDALYMMRVCRDIAEGRPAPPFSVARPDMSRRGFLSFVFDGRYKYSRYFAPNNFNTPETLDELLANNEIELFDLENDPDELENLGADPQKNSELIMRMNALLNRMIAKEVGTNDDRFFPASLRNG</sequence>
<evidence type="ECO:0000259" key="2">
    <source>
        <dbReference type="Pfam" id="PF00884"/>
    </source>
</evidence>
<keyword evidence="3" id="KW-0378">Hydrolase</keyword>
<dbReference type="EC" id="3.1.6.6" evidence="3"/>
<dbReference type="PROSITE" id="PS51318">
    <property type="entry name" value="TAT"/>
    <property type="match status" value="1"/>
</dbReference>
<evidence type="ECO:0000256" key="1">
    <source>
        <dbReference type="SAM" id="MobiDB-lite"/>
    </source>
</evidence>
<dbReference type="EMBL" id="LMCB01000049">
    <property type="protein sequence ID" value="KZL16263.1"/>
    <property type="molecule type" value="Genomic_DNA"/>
</dbReference>
<dbReference type="Pfam" id="PF00884">
    <property type="entry name" value="Sulfatase"/>
    <property type="match status" value="1"/>
</dbReference>
<feature type="domain" description="Sulfatase N-terminal" evidence="2">
    <location>
        <begin position="74"/>
        <end position="429"/>
    </location>
</feature>
<dbReference type="OrthoDB" id="9795675at2"/>
<proteinExistence type="predicted"/>
<feature type="region of interest" description="Disordered" evidence="1">
    <location>
        <begin position="45"/>
        <end position="72"/>
    </location>
</feature>
<dbReference type="InterPro" id="IPR017850">
    <property type="entry name" value="Alkaline_phosphatase_core_sf"/>
</dbReference>
<dbReference type="PATRIC" id="fig|989403.3.peg.3713"/>
<dbReference type="STRING" id="989403.SAMN05421798_1232"/>
<evidence type="ECO:0000313" key="3">
    <source>
        <dbReference type="EMBL" id="KZL16263.1"/>
    </source>
</evidence>